<accession>A0A067PUJ1</accession>
<gene>
    <name evidence="1" type="ORF">JAAARDRAFT_109262</name>
</gene>
<feature type="non-terminal residue" evidence="1">
    <location>
        <position position="54"/>
    </location>
</feature>
<dbReference type="HOGENOM" id="CLU_009123_11_1_1"/>
<organism evidence="1 2">
    <name type="scientific">Jaapia argillacea MUCL 33604</name>
    <dbReference type="NCBI Taxonomy" id="933084"/>
    <lineage>
        <taxon>Eukaryota</taxon>
        <taxon>Fungi</taxon>
        <taxon>Dikarya</taxon>
        <taxon>Basidiomycota</taxon>
        <taxon>Agaricomycotina</taxon>
        <taxon>Agaricomycetes</taxon>
        <taxon>Agaricomycetidae</taxon>
        <taxon>Jaapiales</taxon>
        <taxon>Jaapiaceae</taxon>
        <taxon>Jaapia</taxon>
    </lineage>
</organism>
<dbReference type="InParanoid" id="A0A067PUJ1"/>
<dbReference type="OrthoDB" id="2646723at2759"/>
<sequence length="54" mass="5936">AKSTTVECILSNGCQLLHFTCNCLSPLAIRALICLGMWGQFDLLYMSNLLSTVK</sequence>
<keyword evidence="2" id="KW-1185">Reference proteome</keyword>
<reference evidence="2" key="1">
    <citation type="journal article" date="2014" name="Proc. Natl. Acad. Sci. U.S.A.">
        <title>Extensive sampling of basidiomycete genomes demonstrates inadequacy of the white-rot/brown-rot paradigm for wood decay fungi.</title>
        <authorList>
            <person name="Riley R."/>
            <person name="Salamov A.A."/>
            <person name="Brown D.W."/>
            <person name="Nagy L.G."/>
            <person name="Floudas D."/>
            <person name="Held B.W."/>
            <person name="Levasseur A."/>
            <person name="Lombard V."/>
            <person name="Morin E."/>
            <person name="Otillar R."/>
            <person name="Lindquist E.A."/>
            <person name="Sun H."/>
            <person name="LaButti K.M."/>
            <person name="Schmutz J."/>
            <person name="Jabbour D."/>
            <person name="Luo H."/>
            <person name="Baker S.E."/>
            <person name="Pisabarro A.G."/>
            <person name="Walton J.D."/>
            <person name="Blanchette R.A."/>
            <person name="Henrissat B."/>
            <person name="Martin F."/>
            <person name="Cullen D."/>
            <person name="Hibbett D.S."/>
            <person name="Grigoriev I.V."/>
        </authorList>
    </citation>
    <scope>NUCLEOTIDE SEQUENCE [LARGE SCALE GENOMIC DNA]</scope>
    <source>
        <strain evidence="2">MUCL 33604</strain>
    </source>
</reference>
<protein>
    <submittedName>
        <fullName evidence="1">Uncharacterized protein</fullName>
    </submittedName>
</protein>
<proteinExistence type="predicted"/>
<name>A0A067PUJ1_9AGAM</name>
<dbReference type="Proteomes" id="UP000027265">
    <property type="component" value="Unassembled WGS sequence"/>
</dbReference>
<dbReference type="EMBL" id="KL197731">
    <property type="protein sequence ID" value="KDQ54006.1"/>
    <property type="molecule type" value="Genomic_DNA"/>
</dbReference>
<dbReference type="AlphaFoldDB" id="A0A067PUJ1"/>
<evidence type="ECO:0000313" key="2">
    <source>
        <dbReference type="Proteomes" id="UP000027265"/>
    </source>
</evidence>
<feature type="non-terminal residue" evidence="1">
    <location>
        <position position="1"/>
    </location>
</feature>
<evidence type="ECO:0000313" key="1">
    <source>
        <dbReference type="EMBL" id="KDQ54006.1"/>
    </source>
</evidence>